<dbReference type="EMBL" id="JAMRDG010000002">
    <property type="protein sequence ID" value="KAJ3684182.1"/>
    <property type="molecule type" value="Genomic_DNA"/>
</dbReference>
<dbReference type="InterPro" id="IPR036047">
    <property type="entry name" value="F-box-like_dom_sf"/>
</dbReference>
<dbReference type="InterPro" id="IPR001810">
    <property type="entry name" value="F-box_dom"/>
</dbReference>
<comment type="caution">
    <text evidence="2">The sequence shown here is derived from an EMBL/GenBank/DDBJ whole genome shotgun (WGS) entry which is preliminary data.</text>
</comment>
<organism evidence="2 3">
    <name type="scientific">Rhynchospora tenuis</name>
    <dbReference type="NCBI Taxonomy" id="198213"/>
    <lineage>
        <taxon>Eukaryota</taxon>
        <taxon>Viridiplantae</taxon>
        <taxon>Streptophyta</taxon>
        <taxon>Embryophyta</taxon>
        <taxon>Tracheophyta</taxon>
        <taxon>Spermatophyta</taxon>
        <taxon>Magnoliopsida</taxon>
        <taxon>Liliopsida</taxon>
        <taxon>Poales</taxon>
        <taxon>Cyperaceae</taxon>
        <taxon>Cyperoideae</taxon>
        <taxon>Rhynchosporeae</taxon>
        <taxon>Rhynchospora</taxon>
    </lineage>
</organism>
<dbReference type="CDD" id="cd22160">
    <property type="entry name" value="F-box_AtFBL13-like"/>
    <property type="match status" value="1"/>
</dbReference>
<dbReference type="Proteomes" id="UP001210211">
    <property type="component" value="Unassembled WGS sequence"/>
</dbReference>
<evidence type="ECO:0000259" key="1">
    <source>
        <dbReference type="PROSITE" id="PS50181"/>
    </source>
</evidence>
<name>A0AAD5W8U4_9POAL</name>
<accession>A0AAD5W8U4</accession>
<dbReference type="InterPro" id="IPR032675">
    <property type="entry name" value="LRR_dom_sf"/>
</dbReference>
<keyword evidence="3" id="KW-1185">Reference proteome</keyword>
<dbReference type="PROSITE" id="PS50181">
    <property type="entry name" value="FBOX"/>
    <property type="match status" value="1"/>
</dbReference>
<reference evidence="2 3" key="1">
    <citation type="journal article" date="2022" name="Cell">
        <title>Repeat-based holocentromeres influence genome architecture and karyotype evolution.</title>
        <authorList>
            <person name="Hofstatter P.G."/>
            <person name="Thangavel G."/>
            <person name="Lux T."/>
            <person name="Neumann P."/>
            <person name="Vondrak T."/>
            <person name="Novak P."/>
            <person name="Zhang M."/>
            <person name="Costa L."/>
            <person name="Castellani M."/>
            <person name="Scott A."/>
            <person name="Toegelov H."/>
            <person name="Fuchs J."/>
            <person name="Mata-Sucre Y."/>
            <person name="Dias Y."/>
            <person name="Vanzela A.L.L."/>
            <person name="Huettel B."/>
            <person name="Almeida C.C.S."/>
            <person name="Simkova H."/>
            <person name="Souza G."/>
            <person name="Pedrosa-Harand A."/>
            <person name="Macas J."/>
            <person name="Mayer K.F.X."/>
            <person name="Houben A."/>
            <person name="Marques A."/>
        </authorList>
    </citation>
    <scope>NUCLEOTIDE SEQUENCE [LARGE SCALE GENOMIC DNA]</scope>
    <source>
        <strain evidence="2">RhyTen1mFocal</strain>
    </source>
</reference>
<dbReference type="InterPro" id="IPR053197">
    <property type="entry name" value="F-box_SCFL_complex_component"/>
</dbReference>
<protein>
    <recommendedName>
        <fullName evidence="1">F-box domain-containing protein</fullName>
    </recommendedName>
</protein>
<dbReference type="PANTHER" id="PTHR34223:SF51">
    <property type="entry name" value="OS06G0556300 PROTEIN"/>
    <property type="match status" value="1"/>
</dbReference>
<proteinExistence type="predicted"/>
<dbReference type="Pfam" id="PF00646">
    <property type="entry name" value="F-box"/>
    <property type="match status" value="1"/>
</dbReference>
<feature type="domain" description="F-box" evidence="1">
    <location>
        <begin position="11"/>
        <end position="57"/>
    </location>
</feature>
<dbReference type="Gene3D" id="1.20.1280.50">
    <property type="match status" value="1"/>
</dbReference>
<dbReference type="PANTHER" id="PTHR34223">
    <property type="entry name" value="OS11G0201299 PROTEIN"/>
    <property type="match status" value="1"/>
</dbReference>
<dbReference type="SUPFAM" id="SSF81383">
    <property type="entry name" value="F-box domain"/>
    <property type="match status" value="1"/>
</dbReference>
<evidence type="ECO:0000313" key="3">
    <source>
        <dbReference type="Proteomes" id="UP001210211"/>
    </source>
</evidence>
<sequence>MACLQADPNQTDRLSILPDELLITVLSFLPTRMAARTSVLCRRFRHLWEASPSVQLVGIYNSHKFIAMADRVLLHRNPSHALLTLQLELSYLRSSLPDSYVPSLLAQAHSLRLRHLTVQAPSNRLVSILPSIFSIDSLWSLSLQLSSYPLIKPYHIFPSGFTLTCLKSLSLQLYGVDSAVQLNQLLSQLCSLEDLQLETNAIDKLSLSSRTIRTLKLIIGSDAIQDIVELFLPSLESFHFQHENSEFLSGMCRIHGQVPLLKNAVIRLYNLHAEDVGAVMKLLSFISHVEQLTLRLKESVDEKYPIPILLEPGKDVPNFPNLKHLIVGLCFHVHNFQAVIMMLHNGTALESLKLVHEIPKFTGLAKGRNRKDWGSRLPRNADGNYRYAYFRNLHLGEHKKEFMKLLGMKCSS</sequence>
<dbReference type="Gene3D" id="3.80.10.10">
    <property type="entry name" value="Ribonuclease Inhibitor"/>
    <property type="match status" value="1"/>
</dbReference>
<evidence type="ECO:0000313" key="2">
    <source>
        <dbReference type="EMBL" id="KAJ3684182.1"/>
    </source>
</evidence>
<dbReference type="AlphaFoldDB" id="A0AAD5W8U4"/>
<dbReference type="InterPro" id="IPR053781">
    <property type="entry name" value="F-box_AtFBL13-like"/>
</dbReference>
<dbReference type="SUPFAM" id="SSF52058">
    <property type="entry name" value="L domain-like"/>
    <property type="match status" value="1"/>
</dbReference>
<gene>
    <name evidence="2" type="ORF">LUZ61_013346</name>
</gene>